<keyword evidence="2" id="KW-0813">Transport</keyword>
<evidence type="ECO:0000256" key="11">
    <source>
        <dbReference type="SAM" id="Phobius"/>
    </source>
</evidence>
<keyword evidence="8" id="KW-0325">Glycoprotein</keyword>
<evidence type="ECO:0000256" key="6">
    <source>
        <dbReference type="ARBA" id="ARBA00023136"/>
    </source>
</evidence>
<evidence type="ECO:0000259" key="12">
    <source>
        <dbReference type="Pfam" id="PF00060"/>
    </source>
</evidence>
<name>A0AAV3RP03_LITER</name>
<feature type="domain" description="Ionotropic glutamate receptor C-terminal" evidence="12">
    <location>
        <begin position="3"/>
        <end position="199"/>
    </location>
</feature>
<evidence type="ECO:0000256" key="2">
    <source>
        <dbReference type="ARBA" id="ARBA00022448"/>
    </source>
</evidence>
<proteinExistence type="predicted"/>
<dbReference type="InterPro" id="IPR015683">
    <property type="entry name" value="Ionotropic_Glu_rcpt"/>
</dbReference>
<dbReference type="AlphaFoldDB" id="A0AAV3RP03"/>
<dbReference type="EMBL" id="BAABME010011222">
    <property type="protein sequence ID" value="GAA0183426.1"/>
    <property type="molecule type" value="Genomic_DNA"/>
</dbReference>
<evidence type="ECO:0000256" key="8">
    <source>
        <dbReference type="ARBA" id="ARBA00023180"/>
    </source>
</evidence>
<evidence type="ECO:0000256" key="9">
    <source>
        <dbReference type="ARBA" id="ARBA00023286"/>
    </source>
</evidence>
<comment type="subcellular location">
    <subcellularLocation>
        <location evidence="1">Membrane</location>
        <topology evidence="1">Multi-pass membrane protein</topology>
    </subcellularLocation>
</comment>
<keyword evidence="6 11" id="KW-0472">Membrane</keyword>
<evidence type="ECO:0000313" key="14">
    <source>
        <dbReference type="Proteomes" id="UP001454036"/>
    </source>
</evidence>
<keyword evidence="5" id="KW-0406">Ion transport</keyword>
<evidence type="ECO:0000256" key="10">
    <source>
        <dbReference type="ARBA" id="ARBA00023303"/>
    </source>
</evidence>
<dbReference type="SUPFAM" id="SSF53850">
    <property type="entry name" value="Periplasmic binding protein-like II"/>
    <property type="match status" value="1"/>
</dbReference>
<keyword evidence="4 11" id="KW-1133">Transmembrane helix</keyword>
<gene>
    <name evidence="13" type="ORF">LIER_30837</name>
</gene>
<evidence type="ECO:0000256" key="5">
    <source>
        <dbReference type="ARBA" id="ARBA00023065"/>
    </source>
</evidence>
<accession>A0AAV3RP03</accession>
<keyword evidence="7 13" id="KW-0675">Receptor</keyword>
<dbReference type="PANTHER" id="PTHR18966">
    <property type="entry name" value="IONOTROPIC GLUTAMATE RECEPTOR"/>
    <property type="match status" value="1"/>
</dbReference>
<dbReference type="GO" id="GO:0015276">
    <property type="term" value="F:ligand-gated monoatomic ion channel activity"/>
    <property type="evidence" value="ECO:0007669"/>
    <property type="project" value="InterPro"/>
</dbReference>
<evidence type="ECO:0000256" key="4">
    <source>
        <dbReference type="ARBA" id="ARBA00022989"/>
    </source>
</evidence>
<feature type="transmembrane region" description="Helical" evidence="11">
    <location>
        <begin position="196"/>
        <end position="216"/>
    </location>
</feature>
<keyword evidence="10" id="KW-0407">Ion channel</keyword>
<dbReference type="Gene3D" id="3.40.190.10">
    <property type="entry name" value="Periplasmic binding protein-like II"/>
    <property type="match status" value="2"/>
</dbReference>
<evidence type="ECO:0000256" key="7">
    <source>
        <dbReference type="ARBA" id="ARBA00023170"/>
    </source>
</evidence>
<dbReference type="Proteomes" id="UP001454036">
    <property type="component" value="Unassembled WGS sequence"/>
</dbReference>
<keyword evidence="14" id="KW-1185">Reference proteome</keyword>
<dbReference type="Pfam" id="PF00060">
    <property type="entry name" value="Lig_chan"/>
    <property type="match status" value="1"/>
</dbReference>
<evidence type="ECO:0000313" key="13">
    <source>
        <dbReference type="EMBL" id="GAA0183426.1"/>
    </source>
</evidence>
<evidence type="ECO:0000256" key="1">
    <source>
        <dbReference type="ARBA" id="ARBA00004141"/>
    </source>
</evidence>
<dbReference type="InterPro" id="IPR001320">
    <property type="entry name" value="Iontro_rcpt_C"/>
</dbReference>
<organism evidence="13 14">
    <name type="scientific">Lithospermum erythrorhizon</name>
    <name type="common">Purple gromwell</name>
    <name type="synonym">Lithospermum officinale var. erythrorhizon</name>
    <dbReference type="NCBI Taxonomy" id="34254"/>
    <lineage>
        <taxon>Eukaryota</taxon>
        <taxon>Viridiplantae</taxon>
        <taxon>Streptophyta</taxon>
        <taxon>Embryophyta</taxon>
        <taxon>Tracheophyta</taxon>
        <taxon>Spermatophyta</taxon>
        <taxon>Magnoliopsida</taxon>
        <taxon>eudicotyledons</taxon>
        <taxon>Gunneridae</taxon>
        <taxon>Pentapetalae</taxon>
        <taxon>asterids</taxon>
        <taxon>lamiids</taxon>
        <taxon>Boraginales</taxon>
        <taxon>Boraginaceae</taxon>
        <taxon>Boraginoideae</taxon>
        <taxon>Lithospermeae</taxon>
        <taxon>Lithospermum</taxon>
    </lineage>
</organism>
<protein>
    <submittedName>
        <fullName evidence="13">Transmembrane signal receptor</fullName>
    </submittedName>
</protein>
<comment type="caution">
    <text evidence="13">The sequence shown here is derived from an EMBL/GenBank/DDBJ whole genome shotgun (WGS) entry which is preliminary data.</text>
</comment>
<feature type="transmembrane region" description="Helical" evidence="11">
    <location>
        <begin position="20"/>
        <end position="40"/>
    </location>
</feature>
<keyword evidence="3 11" id="KW-0812">Transmembrane</keyword>
<keyword evidence="9" id="KW-1071">Ligand-gated ion channel</keyword>
<dbReference type="GO" id="GO:0016020">
    <property type="term" value="C:membrane"/>
    <property type="evidence" value="ECO:0007669"/>
    <property type="project" value="UniProtKB-SubCell"/>
</dbReference>
<evidence type="ECO:0000256" key="3">
    <source>
        <dbReference type="ARBA" id="ARBA00022692"/>
    </source>
</evidence>
<reference evidence="13 14" key="1">
    <citation type="submission" date="2024-01" db="EMBL/GenBank/DDBJ databases">
        <title>The complete chloroplast genome sequence of Lithospermum erythrorhizon: insights into the phylogenetic relationship among Boraginaceae species and the maternal lineages of purple gromwells.</title>
        <authorList>
            <person name="Okada T."/>
            <person name="Watanabe K."/>
        </authorList>
    </citation>
    <scope>NUCLEOTIDE SEQUENCE [LARGE SCALE GENOMIC DNA]</scope>
</reference>
<dbReference type="PROSITE" id="PS51257">
    <property type="entry name" value="PROKAR_LIPOPROTEIN"/>
    <property type="match status" value="1"/>
</dbReference>
<sequence length="284" mass="31659">MRSTLLFAEGQYIRHNLSRLVLAAWLCVIIVVAACFTAVLSSMMTVKGLHPLITDFNTNTHVGCNERSFIVQYLKSDLGFPSSNVEEFQSLDQYPEAFKKGKIEAAFLSAPHAKVFLAKYCNEYAMAGPSWKLGGMGYVFQKNSNLEKDISEAILNITEKGEIDRLQNEMISSFNCSSLTGQGGDLSLGIRPFSGLLIISSTICGIVFISALFRILEQHYSIYGFLQSFLINLRVCIWVSRLLSQFYSTNGFTFFRRPSSISIERTDVQMSTVHGHDGGHISTI</sequence>